<keyword evidence="6 12" id="KW-0732">Signal</keyword>
<organism evidence="15 16">
    <name type="scientific">Sarocladium strictum</name>
    <name type="common">Black bundle disease fungus</name>
    <name type="synonym">Acremonium strictum</name>
    <dbReference type="NCBI Taxonomy" id="5046"/>
    <lineage>
        <taxon>Eukaryota</taxon>
        <taxon>Fungi</taxon>
        <taxon>Dikarya</taxon>
        <taxon>Ascomycota</taxon>
        <taxon>Pezizomycotina</taxon>
        <taxon>Sordariomycetes</taxon>
        <taxon>Hypocreomycetidae</taxon>
        <taxon>Hypocreales</taxon>
        <taxon>Sarocladiaceae</taxon>
        <taxon>Sarocladium</taxon>
    </lineage>
</organism>
<dbReference type="InterPro" id="IPR011678">
    <property type="entry name" value="EMC1_C"/>
</dbReference>
<evidence type="ECO:0000313" key="16">
    <source>
        <dbReference type="Proteomes" id="UP001175261"/>
    </source>
</evidence>
<sequence length="969" mass="105175">MRRSLQSLLLLGLSSIAAAVFKDEVGHIDFHHKLIGVPQSSTTFFHRPRKEDKASLLYTLSDVGVVGAVNPSNGEVVWRQQVTDEITNGGGHLRAPEGENWVASAYGSKVQTWNALSGRNIWQMEFDGSVKDLEILELADTPRKDVLALFDENGTTVLRRLHGGLGTVIWEFREISKDIPLQVSTDITNIYVIALHGTTNSYNLRITSLDIVNGGRVDAWSLGSKGDVQKAEDVMFVGANSAAPLIAWTQADSKKLTVNVLGSKSKQDLNLPADTFWVQVHAPHLAQSQPHFLVHMRTNSGNKAEVYHINLKSHQISKAYELPKRPGYDAFATSSDGANVYFTRITEDEVTIVSSDSHGILARWPYETPQGDSEIVHAASEVVKKAGGEGFAVRAAATTFGDDWKMIRNGQVDWTRPEGLTGAVAAIYADIPVAENLAKVLEQEAHSNPFEAYVHRLTRHVNELMGLPDYLASLPSRFMKGLAGDDEVTQEQALSHDSFGFNKIAIIATRRGRFYGLTTGNGGAVIWSKKMFSPKPGKSVEIKGLLAEDDKPTAVAIGSQGELVVFEVLTGHALHNRPSTETPIASTAVAQGKEGRWLLPFGVDGKVVGALPVEIAPLSTIVVRQGDILKGIKLVDQAGQVVPTDIWQFQVLSGQEIVDIALPAAHDPVASIGRVLGDRRVSYKYLNANNLVVAVYDKGSSVLSIRLIDSVSGQLLASQSYPGVDSDKPISCTTAENWYACTFFGQYTLDDGTNRSIKGYQVVSSDLYESPEPNDRGPLGDAETFSPLNPVDTPTGPPLPWVVSQSFVVSQPLTALSVTQTRQGIANRNLLAYLPESHGIVGIARQAIDPRRPVGRDPTAAEMEAEGLPKYSPALEIDPRSILSHEFDVIGVEHVITTPAFVESTSLILAFGLDIFGTRVTPSGTFDILGKGFNKTTLILTVVGLFVGVLFLGPTVRQKQINKRWEAPL</sequence>
<feature type="transmembrane region" description="Helical" evidence="11">
    <location>
        <begin position="938"/>
        <end position="956"/>
    </location>
</feature>
<proteinExistence type="inferred from homology"/>
<evidence type="ECO:0000256" key="7">
    <source>
        <dbReference type="ARBA" id="ARBA00022824"/>
    </source>
</evidence>
<name>A0AA39GJD2_SARSR</name>
<dbReference type="EMBL" id="JAPDFR010000003">
    <property type="protein sequence ID" value="KAK0387718.1"/>
    <property type="molecule type" value="Genomic_DNA"/>
</dbReference>
<feature type="chain" id="PRO_5041251366" description="ER membrane protein complex subunit 1" evidence="12">
    <location>
        <begin position="20"/>
        <end position="969"/>
    </location>
</feature>
<feature type="signal peptide" evidence="12">
    <location>
        <begin position="1"/>
        <end position="19"/>
    </location>
</feature>
<evidence type="ECO:0000256" key="2">
    <source>
        <dbReference type="ARBA" id="ARBA00007904"/>
    </source>
</evidence>
<evidence type="ECO:0000256" key="10">
    <source>
        <dbReference type="ARBA" id="ARBA00023180"/>
    </source>
</evidence>
<keyword evidence="16" id="KW-1185">Reference proteome</keyword>
<evidence type="ECO:0000256" key="3">
    <source>
        <dbReference type="ARBA" id="ARBA00011276"/>
    </source>
</evidence>
<dbReference type="PANTHER" id="PTHR21573:SF0">
    <property type="entry name" value="ER MEMBRANE PROTEIN COMPLEX SUBUNIT 1"/>
    <property type="match status" value="1"/>
</dbReference>
<feature type="domain" description="ER membrane protein complex subunit 1 C-terminal" evidence="13">
    <location>
        <begin position="735"/>
        <end position="965"/>
    </location>
</feature>
<dbReference type="Proteomes" id="UP001175261">
    <property type="component" value="Unassembled WGS sequence"/>
</dbReference>
<dbReference type="Pfam" id="PF25293">
    <property type="entry name" value="Beta-prop_EMC1_N"/>
    <property type="match status" value="1"/>
</dbReference>
<dbReference type="GO" id="GO:0072546">
    <property type="term" value="C:EMC complex"/>
    <property type="evidence" value="ECO:0007669"/>
    <property type="project" value="InterPro"/>
</dbReference>
<dbReference type="InterPro" id="IPR026895">
    <property type="entry name" value="EMC1"/>
</dbReference>
<evidence type="ECO:0000256" key="5">
    <source>
        <dbReference type="ARBA" id="ARBA00022692"/>
    </source>
</evidence>
<keyword evidence="9 11" id="KW-0472">Membrane</keyword>
<dbReference type="InterPro" id="IPR015943">
    <property type="entry name" value="WD40/YVTN_repeat-like_dom_sf"/>
</dbReference>
<evidence type="ECO:0000256" key="4">
    <source>
        <dbReference type="ARBA" id="ARBA00020824"/>
    </source>
</evidence>
<evidence type="ECO:0000256" key="1">
    <source>
        <dbReference type="ARBA" id="ARBA00004115"/>
    </source>
</evidence>
<evidence type="ECO:0000259" key="14">
    <source>
        <dbReference type="Pfam" id="PF25293"/>
    </source>
</evidence>
<keyword evidence="8 11" id="KW-1133">Transmembrane helix</keyword>
<comment type="caution">
    <text evidence="15">The sequence shown here is derived from an EMBL/GenBank/DDBJ whole genome shotgun (WGS) entry which is preliminary data.</text>
</comment>
<evidence type="ECO:0000256" key="9">
    <source>
        <dbReference type="ARBA" id="ARBA00023136"/>
    </source>
</evidence>
<reference evidence="15" key="1">
    <citation type="submission" date="2022-10" db="EMBL/GenBank/DDBJ databases">
        <title>Determination and structural analysis of whole genome sequence of Sarocladium strictum F4-1.</title>
        <authorList>
            <person name="Hu L."/>
            <person name="Jiang Y."/>
        </authorList>
    </citation>
    <scope>NUCLEOTIDE SEQUENCE</scope>
    <source>
        <strain evidence="15">F4-1</strain>
    </source>
</reference>
<dbReference type="GO" id="GO:0034975">
    <property type="term" value="P:protein folding in endoplasmic reticulum"/>
    <property type="evidence" value="ECO:0007669"/>
    <property type="project" value="TreeGrafter"/>
</dbReference>
<accession>A0AA39GJD2</accession>
<dbReference type="InterPro" id="IPR011047">
    <property type="entry name" value="Quinoprotein_ADH-like_sf"/>
</dbReference>
<dbReference type="AlphaFoldDB" id="A0AA39GJD2"/>
<evidence type="ECO:0000256" key="8">
    <source>
        <dbReference type="ARBA" id="ARBA00022989"/>
    </source>
</evidence>
<comment type="subunit">
    <text evidence="3">Component of the ER membrane protein complex (EMC).</text>
</comment>
<keyword evidence="5 11" id="KW-0812">Transmembrane</keyword>
<comment type="subcellular location">
    <subcellularLocation>
        <location evidence="1">Endoplasmic reticulum membrane</location>
        <topology evidence="1">Single-pass type I membrane protein</topology>
    </subcellularLocation>
</comment>
<keyword evidence="10" id="KW-0325">Glycoprotein</keyword>
<gene>
    <name evidence="15" type="ORF">NLU13_3963</name>
</gene>
<dbReference type="Gene3D" id="2.130.10.10">
    <property type="entry name" value="YVTN repeat-like/Quinoprotein amine dehydrogenase"/>
    <property type="match status" value="1"/>
</dbReference>
<dbReference type="PANTHER" id="PTHR21573">
    <property type="entry name" value="ER MEMBRANE PROTEIN COMPLEX SUBUNIT 1"/>
    <property type="match status" value="1"/>
</dbReference>
<evidence type="ECO:0000256" key="6">
    <source>
        <dbReference type="ARBA" id="ARBA00022729"/>
    </source>
</evidence>
<comment type="similarity">
    <text evidence="2">Belongs to the EMC1 family.</text>
</comment>
<protein>
    <recommendedName>
        <fullName evidence="4">ER membrane protein complex subunit 1</fullName>
    </recommendedName>
</protein>
<evidence type="ECO:0000256" key="12">
    <source>
        <dbReference type="SAM" id="SignalP"/>
    </source>
</evidence>
<dbReference type="InterPro" id="IPR058545">
    <property type="entry name" value="Beta-prop_EMC1_1st"/>
</dbReference>
<evidence type="ECO:0000313" key="15">
    <source>
        <dbReference type="EMBL" id="KAK0387718.1"/>
    </source>
</evidence>
<dbReference type="Pfam" id="PF07774">
    <property type="entry name" value="EMC1_C"/>
    <property type="match status" value="1"/>
</dbReference>
<evidence type="ECO:0000259" key="13">
    <source>
        <dbReference type="Pfam" id="PF07774"/>
    </source>
</evidence>
<keyword evidence="7" id="KW-0256">Endoplasmic reticulum</keyword>
<evidence type="ECO:0000256" key="11">
    <source>
        <dbReference type="SAM" id="Phobius"/>
    </source>
</evidence>
<feature type="domain" description="EMC1 first beta-propeller" evidence="14">
    <location>
        <begin position="19"/>
        <end position="418"/>
    </location>
</feature>
<dbReference type="SUPFAM" id="SSF50998">
    <property type="entry name" value="Quinoprotein alcohol dehydrogenase-like"/>
    <property type="match status" value="1"/>
</dbReference>